<evidence type="ECO:0000256" key="3">
    <source>
        <dbReference type="ARBA" id="ARBA00022691"/>
    </source>
</evidence>
<evidence type="ECO:0000256" key="2">
    <source>
        <dbReference type="ARBA" id="ARBA00022679"/>
    </source>
</evidence>
<dbReference type="InterPro" id="IPR012263">
    <property type="entry name" value="M_m6A_EcoRV"/>
</dbReference>
<organism evidence="4 5">
    <name type="scientific">Anaerostipes hominis</name>
    <name type="common">ex Liu et al. 2021</name>
    <dbReference type="NCBI Taxonomy" id="2763018"/>
    <lineage>
        <taxon>Bacteria</taxon>
        <taxon>Bacillati</taxon>
        <taxon>Bacillota</taxon>
        <taxon>Clostridia</taxon>
        <taxon>Lachnospirales</taxon>
        <taxon>Lachnospiraceae</taxon>
        <taxon>Anaerostipes</taxon>
    </lineage>
</organism>
<sequence>MKAVLKYPGAKNRLANWICEYIPKHMVYLEPFFGSGAVLFNKSRSHIETVNDLHGEVVNYFKILRDEPDALKEYIELTPYSREEYDNSYIENTSDTELERARKFCIRCWQGFGCANLYHNGWKSGQQQNSPNPAAAWSILPETLLMAAKRLNGVQIENLPAVELIRRYDTKDVFIYADPPYLHGTRKNYLYKHEMENAEHVELLEILAGHPGKVLLSGYDNDLYNSYLSGWKKVQKKTQAEAGLPRTETLWMNYKTDQMDIFDFI</sequence>
<protein>
    <submittedName>
        <fullName evidence="4">DNA adenine methylase</fullName>
    </submittedName>
</protein>
<dbReference type="GO" id="GO:0008168">
    <property type="term" value="F:methyltransferase activity"/>
    <property type="evidence" value="ECO:0007669"/>
    <property type="project" value="UniProtKB-KW"/>
</dbReference>
<dbReference type="PIRSF" id="PIRSF000398">
    <property type="entry name" value="M_m6A_EcoRV"/>
    <property type="match status" value="1"/>
</dbReference>
<reference evidence="4 5" key="1">
    <citation type="submission" date="2020-08" db="EMBL/GenBank/DDBJ databases">
        <title>Genome public.</title>
        <authorList>
            <person name="Liu C."/>
            <person name="Sun Q."/>
        </authorList>
    </citation>
    <scope>NUCLEOTIDE SEQUENCE [LARGE SCALE GENOMIC DNA]</scope>
    <source>
        <strain evidence="4 5">NSJ-7</strain>
    </source>
</reference>
<accession>A0ABR7FUR8</accession>
<evidence type="ECO:0000313" key="5">
    <source>
        <dbReference type="Proteomes" id="UP000635828"/>
    </source>
</evidence>
<dbReference type="Gene3D" id="3.40.50.150">
    <property type="entry name" value="Vaccinia Virus protein VP39"/>
    <property type="match status" value="2"/>
</dbReference>
<keyword evidence="2" id="KW-0808">Transferase</keyword>
<keyword evidence="3" id="KW-0949">S-adenosyl-L-methionine</keyword>
<dbReference type="InterPro" id="IPR012327">
    <property type="entry name" value="MeTrfase_D12"/>
</dbReference>
<dbReference type="PANTHER" id="PTHR30481">
    <property type="entry name" value="DNA ADENINE METHYLASE"/>
    <property type="match status" value="1"/>
</dbReference>
<proteinExistence type="predicted"/>
<keyword evidence="1 4" id="KW-0489">Methyltransferase</keyword>
<dbReference type="Proteomes" id="UP000635828">
    <property type="component" value="Unassembled WGS sequence"/>
</dbReference>
<dbReference type="PANTHER" id="PTHR30481:SF4">
    <property type="entry name" value="SITE-SPECIFIC DNA-METHYLTRANSFERASE (ADENINE-SPECIFIC)"/>
    <property type="match status" value="1"/>
</dbReference>
<dbReference type="PRINTS" id="PR00505">
    <property type="entry name" value="D12N6MTFRASE"/>
</dbReference>
<dbReference type="EMBL" id="JACOOS010000013">
    <property type="protein sequence ID" value="MBC5678211.1"/>
    <property type="molecule type" value="Genomic_DNA"/>
</dbReference>
<dbReference type="Pfam" id="PF02086">
    <property type="entry name" value="MethyltransfD12"/>
    <property type="match status" value="1"/>
</dbReference>
<dbReference type="GO" id="GO:0032259">
    <property type="term" value="P:methylation"/>
    <property type="evidence" value="ECO:0007669"/>
    <property type="project" value="UniProtKB-KW"/>
</dbReference>
<dbReference type="InterPro" id="IPR029063">
    <property type="entry name" value="SAM-dependent_MTases_sf"/>
</dbReference>
<comment type="caution">
    <text evidence="4">The sequence shown here is derived from an EMBL/GenBank/DDBJ whole genome shotgun (WGS) entry which is preliminary data.</text>
</comment>
<dbReference type="SUPFAM" id="SSF53335">
    <property type="entry name" value="S-adenosyl-L-methionine-dependent methyltransferases"/>
    <property type="match status" value="1"/>
</dbReference>
<gene>
    <name evidence="4" type="ORF">H8S22_11545</name>
</gene>
<keyword evidence="5" id="KW-1185">Reference proteome</keyword>
<name>A0ABR7FUR8_9FIRM</name>
<evidence type="ECO:0000256" key="1">
    <source>
        <dbReference type="ARBA" id="ARBA00022603"/>
    </source>
</evidence>
<evidence type="ECO:0000313" key="4">
    <source>
        <dbReference type="EMBL" id="MBC5678211.1"/>
    </source>
</evidence>
<dbReference type="RefSeq" id="WP_186992484.1">
    <property type="nucleotide sequence ID" value="NZ_JACOOS010000013.1"/>
</dbReference>